<dbReference type="HOGENOM" id="CLU_1156210_0_0_1"/>
<keyword evidence="2" id="KW-1185">Reference proteome</keyword>
<evidence type="ECO:0000313" key="2">
    <source>
        <dbReference type="Proteomes" id="UP000027195"/>
    </source>
</evidence>
<reference evidence="2" key="1">
    <citation type="journal article" date="2014" name="Proc. Natl. Acad. Sci. U.S.A.">
        <title>Extensive sampling of basidiomycete genomes demonstrates inadequacy of the white-rot/brown-rot paradigm for wood decay fungi.</title>
        <authorList>
            <person name="Riley R."/>
            <person name="Salamov A.A."/>
            <person name="Brown D.W."/>
            <person name="Nagy L.G."/>
            <person name="Floudas D."/>
            <person name="Held B.W."/>
            <person name="Levasseur A."/>
            <person name="Lombard V."/>
            <person name="Morin E."/>
            <person name="Otillar R."/>
            <person name="Lindquist E.A."/>
            <person name="Sun H."/>
            <person name="LaButti K.M."/>
            <person name="Schmutz J."/>
            <person name="Jabbour D."/>
            <person name="Luo H."/>
            <person name="Baker S.E."/>
            <person name="Pisabarro A.G."/>
            <person name="Walton J.D."/>
            <person name="Blanchette R.A."/>
            <person name="Henrissat B."/>
            <person name="Martin F."/>
            <person name="Cullen D."/>
            <person name="Hibbett D.S."/>
            <person name="Grigoriev I.V."/>
        </authorList>
    </citation>
    <scope>NUCLEOTIDE SEQUENCE [LARGE SCALE GENOMIC DNA]</scope>
    <source>
        <strain evidence="2">FD-172 SS1</strain>
    </source>
</reference>
<dbReference type="AlphaFoldDB" id="A0A067N8S0"/>
<dbReference type="InParanoid" id="A0A067N8S0"/>
<dbReference type="EMBL" id="KL198017">
    <property type="protein sequence ID" value="KDQ20532.1"/>
    <property type="molecule type" value="Genomic_DNA"/>
</dbReference>
<organism evidence="1 2">
    <name type="scientific">Botryobasidium botryosum (strain FD-172 SS1)</name>
    <dbReference type="NCBI Taxonomy" id="930990"/>
    <lineage>
        <taxon>Eukaryota</taxon>
        <taxon>Fungi</taxon>
        <taxon>Dikarya</taxon>
        <taxon>Basidiomycota</taxon>
        <taxon>Agaricomycotina</taxon>
        <taxon>Agaricomycetes</taxon>
        <taxon>Cantharellales</taxon>
        <taxon>Botryobasidiaceae</taxon>
        <taxon>Botryobasidium</taxon>
    </lineage>
</organism>
<name>A0A067N8S0_BOTB1</name>
<protein>
    <submittedName>
        <fullName evidence="1">Uncharacterized protein</fullName>
    </submittedName>
</protein>
<gene>
    <name evidence="1" type="ORF">BOTBODRAFT_310623</name>
</gene>
<dbReference type="Proteomes" id="UP000027195">
    <property type="component" value="Unassembled WGS sequence"/>
</dbReference>
<evidence type="ECO:0000313" key="1">
    <source>
        <dbReference type="EMBL" id="KDQ20532.1"/>
    </source>
</evidence>
<accession>A0A067N8S0</accession>
<proteinExistence type="predicted"/>
<sequence length="240" mass="26900">MQKQVRQKIIMKAHALICGFRDYYELSRSYTTSYRSIEVHLASEDALITSAESAEPAEPSPRVYIYAFRLQGSGVSILPPLQVTRIFDNFARGAPTRGLRGERGVERLMPPCTAEPATWKVVPRHGVTWHQAEWALSLCTPSVSAPRGSRASLSSFAQSRGACSPVTEVRGCAKSVSFSTGGQRAVISAESCHHTQQPGSHTTRKEQRKLKISILWWQSHLDSHKLFMYPRRDLRVCPQY</sequence>